<name>A0ABW2YD88_9GAMM</name>
<accession>A0ABW2YD88</accession>
<evidence type="ECO:0000313" key="3">
    <source>
        <dbReference type="Proteomes" id="UP001597110"/>
    </source>
</evidence>
<dbReference type="EMBL" id="JBHTIF010000001">
    <property type="protein sequence ID" value="MFD0724369.1"/>
    <property type="molecule type" value="Genomic_DNA"/>
</dbReference>
<proteinExistence type="predicted"/>
<feature type="region of interest" description="Disordered" evidence="1">
    <location>
        <begin position="41"/>
        <end position="71"/>
    </location>
</feature>
<reference evidence="3" key="1">
    <citation type="journal article" date="2019" name="Int. J. Syst. Evol. Microbiol.">
        <title>The Global Catalogue of Microorganisms (GCM) 10K type strain sequencing project: providing services to taxonomists for standard genome sequencing and annotation.</title>
        <authorList>
            <consortium name="The Broad Institute Genomics Platform"/>
            <consortium name="The Broad Institute Genome Sequencing Center for Infectious Disease"/>
            <person name="Wu L."/>
            <person name="Ma J."/>
        </authorList>
    </citation>
    <scope>NUCLEOTIDE SEQUENCE [LARGE SCALE GENOMIC DNA]</scope>
    <source>
        <strain evidence="3">CCUG 55585</strain>
    </source>
</reference>
<dbReference type="RefSeq" id="WP_386822033.1">
    <property type="nucleotide sequence ID" value="NZ_JBHTIF010000001.1"/>
</dbReference>
<protein>
    <submittedName>
        <fullName evidence="2">Uncharacterized protein</fullName>
    </submittedName>
</protein>
<gene>
    <name evidence="2" type="ORF">ACFQ0E_02030</name>
</gene>
<sequence length="71" mass="8338">MAIATYAVRRSFEIDGQPQTRHAYDFTIRVKTDDRWLAVRHVESPRQSTQGKRRDPCALDHALHRHGKRRA</sequence>
<comment type="caution">
    <text evidence="2">The sequence shown here is derived from an EMBL/GenBank/DDBJ whole genome shotgun (WGS) entry which is preliminary data.</text>
</comment>
<evidence type="ECO:0000256" key="1">
    <source>
        <dbReference type="SAM" id="MobiDB-lite"/>
    </source>
</evidence>
<feature type="compositionally biased region" description="Basic and acidic residues" evidence="1">
    <location>
        <begin position="52"/>
        <end position="62"/>
    </location>
</feature>
<evidence type="ECO:0000313" key="2">
    <source>
        <dbReference type="EMBL" id="MFD0724369.1"/>
    </source>
</evidence>
<organism evidence="2 3">
    <name type="scientific">Lysobacter brunescens</name>
    <dbReference type="NCBI Taxonomy" id="262323"/>
    <lineage>
        <taxon>Bacteria</taxon>
        <taxon>Pseudomonadati</taxon>
        <taxon>Pseudomonadota</taxon>
        <taxon>Gammaproteobacteria</taxon>
        <taxon>Lysobacterales</taxon>
        <taxon>Lysobacteraceae</taxon>
        <taxon>Lysobacter</taxon>
    </lineage>
</organism>
<dbReference type="Proteomes" id="UP001597110">
    <property type="component" value="Unassembled WGS sequence"/>
</dbReference>
<keyword evidence="3" id="KW-1185">Reference proteome</keyword>